<name>A0ACA9QZ36_9GLOM</name>
<evidence type="ECO:0000313" key="1">
    <source>
        <dbReference type="EMBL" id="CAG8769952.1"/>
    </source>
</evidence>
<accession>A0ACA9QZ36</accession>
<comment type="caution">
    <text evidence="1">The sequence shown here is derived from an EMBL/GenBank/DDBJ whole genome shotgun (WGS) entry which is preliminary data.</text>
</comment>
<evidence type="ECO:0000313" key="2">
    <source>
        <dbReference type="Proteomes" id="UP000789525"/>
    </source>
</evidence>
<feature type="non-terminal residue" evidence="1">
    <location>
        <position position="1"/>
    </location>
</feature>
<reference evidence="1" key="1">
    <citation type="submission" date="2021-06" db="EMBL/GenBank/DDBJ databases">
        <authorList>
            <person name="Kallberg Y."/>
            <person name="Tangrot J."/>
            <person name="Rosling A."/>
        </authorList>
    </citation>
    <scope>NUCLEOTIDE SEQUENCE</scope>
    <source>
        <strain evidence="1">CL356</strain>
    </source>
</reference>
<keyword evidence="2" id="KW-1185">Reference proteome</keyword>
<gene>
    <name evidence="1" type="ORF">ACOLOM_LOCUS13717</name>
</gene>
<proteinExistence type="predicted"/>
<organism evidence="1 2">
    <name type="scientific">Acaulospora colombiana</name>
    <dbReference type="NCBI Taxonomy" id="27376"/>
    <lineage>
        <taxon>Eukaryota</taxon>
        <taxon>Fungi</taxon>
        <taxon>Fungi incertae sedis</taxon>
        <taxon>Mucoromycota</taxon>
        <taxon>Glomeromycotina</taxon>
        <taxon>Glomeromycetes</taxon>
        <taxon>Diversisporales</taxon>
        <taxon>Acaulosporaceae</taxon>
        <taxon>Acaulospora</taxon>
    </lineage>
</organism>
<protein>
    <submittedName>
        <fullName evidence="1">14250_t:CDS:1</fullName>
    </submittedName>
</protein>
<dbReference type="EMBL" id="CAJVPT010064222">
    <property type="protein sequence ID" value="CAG8769952.1"/>
    <property type="molecule type" value="Genomic_DNA"/>
</dbReference>
<dbReference type="Proteomes" id="UP000789525">
    <property type="component" value="Unassembled WGS sequence"/>
</dbReference>
<sequence length="50" mass="5856">MPFLATVNILDSESKPKQAMLHIYIRKSSHAKLILRQSGRNSKSLKEWFR</sequence>
<feature type="non-terminal residue" evidence="1">
    <location>
        <position position="50"/>
    </location>
</feature>